<dbReference type="EMBL" id="JACDUT010000001">
    <property type="protein sequence ID" value="MBA2873579.1"/>
    <property type="molecule type" value="Genomic_DNA"/>
</dbReference>
<dbReference type="Proteomes" id="UP000523087">
    <property type="component" value="Unassembled WGS sequence"/>
</dbReference>
<dbReference type="InterPro" id="IPR025418">
    <property type="entry name" value="YrhC-like"/>
</dbReference>
<keyword evidence="1" id="KW-0472">Membrane</keyword>
<name>A0A7W0BYZ4_9BACL</name>
<dbReference type="AlphaFoldDB" id="A0A7W0BYZ4"/>
<evidence type="ECO:0000313" key="2">
    <source>
        <dbReference type="EMBL" id="MBA2873579.1"/>
    </source>
</evidence>
<comment type="caution">
    <text evidence="2">The sequence shown here is derived from an EMBL/GenBank/DDBJ whole genome shotgun (WGS) entry which is preliminary data.</text>
</comment>
<sequence>MDYQQKQWKEKAADYKMYAGVLVALSVFLYIGTLLPITPEKKPYLIGVIMILLTGSFFFYQKAIKYIRLLREFEQ</sequence>
<feature type="transmembrane region" description="Helical" evidence="1">
    <location>
        <begin position="43"/>
        <end position="60"/>
    </location>
</feature>
<dbReference type="Pfam" id="PF14143">
    <property type="entry name" value="YrhC"/>
    <property type="match status" value="1"/>
</dbReference>
<organism evidence="2 3">
    <name type="scientific">Thermaerobacillus caldiproteolyticus</name>
    <dbReference type="NCBI Taxonomy" id="247480"/>
    <lineage>
        <taxon>Bacteria</taxon>
        <taxon>Bacillati</taxon>
        <taxon>Bacillota</taxon>
        <taxon>Bacilli</taxon>
        <taxon>Bacillales</taxon>
        <taxon>Anoxybacillaceae</taxon>
        <taxon>Thermaerobacillus</taxon>
    </lineage>
</organism>
<evidence type="ECO:0008006" key="4">
    <source>
        <dbReference type="Google" id="ProtNLM"/>
    </source>
</evidence>
<gene>
    <name evidence="2" type="ORF">HNR31_000331</name>
</gene>
<reference evidence="2 3" key="1">
    <citation type="submission" date="2020-07" db="EMBL/GenBank/DDBJ databases">
        <title>Genomic Encyclopedia of Type Strains, Phase IV (KMG-IV): sequencing the most valuable type-strain genomes for metagenomic binning, comparative biology and taxonomic classification.</title>
        <authorList>
            <person name="Goeker M."/>
        </authorList>
    </citation>
    <scope>NUCLEOTIDE SEQUENCE [LARGE SCALE GENOMIC DNA]</scope>
    <source>
        <strain evidence="2 3">DSM 15730</strain>
    </source>
</reference>
<feature type="transmembrane region" description="Helical" evidence="1">
    <location>
        <begin position="15"/>
        <end position="37"/>
    </location>
</feature>
<evidence type="ECO:0000256" key="1">
    <source>
        <dbReference type="SAM" id="Phobius"/>
    </source>
</evidence>
<proteinExistence type="predicted"/>
<accession>A0A7W0BYZ4</accession>
<protein>
    <recommendedName>
        <fullName evidence="4">YrhC-like protein</fullName>
    </recommendedName>
</protein>
<keyword evidence="1" id="KW-0812">Transmembrane</keyword>
<keyword evidence="1" id="KW-1133">Transmembrane helix</keyword>
<dbReference type="RefSeq" id="WP_181554498.1">
    <property type="nucleotide sequence ID" value="NZ_CP064060.1"/>
</dbReference>
<keyword evidence="3" id="KW-1185">Reference proteome</keyword>
<evidence type="ECO:0000313" key="3">
    <source>
        <dbReference type="Proteomes" id="UP000523087"/>
    </source>
</evidence>